<comment type="caution">
    <text evidence="1">The sequence shown here is derived from an EMBL/GenBank/DDBJ whole genome shotgun (WGS) entry which is preliminary data.</text>
</comment>
<dbReference type="AlphaFoldDB" id="A0AA39UGW4"/>
<accession>A0AA39UGW4</accession>
<reference evidence="1" key="1">
    <citation type="submission" date="2023-06" db="EMBL/GenBank/DDBJ databases">
        <authorList>
            <consortium name="Lawrence Berkeley National Laboratory"/>
            <person name="Ahrendt S."/>
            <person name="Sahu N."/>
            <person name="Indic B."/>
            <person name="Wong-Bajracharya J."/>
            <person name="Merenyi Z."/>
            <person name="Ke H.-M."/>
            <person name="Monk M."/>
            <person name="Kocsube S."/>
            <person name="Drula E."/>
            <person name="Lipzen A."/>
            <person name="Balint B."/>
            <person name="Henrissat B."/>
            <person name="Andreopoulos B."/>
            <person name="Martin F.M."/>
            <person name="Harder C.B."/>
            <person name="Rigling D."/>
            <person name="Ford K.L."/>
            <person name="Foster G.D."/>
            <person name="Pangilinan J."/>
            <person name="Papanicolaou A."/>
            <person name="Barry K."/>
            <person name="LaButti K."/>
            <person name="Viragh M."/>
            <person name="Koriabine M."/>
            <person name="Yan M."/>
            <person name="Riley R."/>
            <person name="Champramary S."/>
            <person name="Plett K.L."/>
            <person name="Tsai I.J."/>
            <person name="Slot J."/>
            <person name="Sipos G."/>
            <person name="Plett J."/>
            <person name="Nagy L.G."/>
            <person name="Grigoriev I.V."/>
        </authorList>
    </citation>
    <scope>NUCLEOTIDE SEQUENCE</scope>
    <source>
        <strain evidence="1">HWK02</strain>
    </source>
</reference>
<evidence type="ECO:0000313" key="1">
    <source>
        <dbReference type="EMBL" id="KAK0482024.1"/>
    </source>
</evidence>
<name>A0AA39UGW4_9AGAR</name>
<organism evidence="1 2">
    <name type="scientific">Armillaria luteobubalina</name>
    <dbReference type="NCBI Taxonomy" id="153913"/>
    <lineage>
        <taxon>Eukaryota</taxon>
        <taxon>Fungi</taxon>
        <taxon>Dikarya</taxon>
        <taxon>Basidiomycota</taxon>
        <taxon>Agaricomycotina</taxon>
        <taxon>Agaricomycetes</taxon>
        <taxon>Agaricomycetidae</taxon>
        <taxon>Agaricales</taxon>
        <taxon>Marasmiineae</taxon>
        <taxon>Physalacriaceae</taxon>
        <taxon>Armillaria</taxon>
    </lineage>
</organism>
<evidence type="ECO:0000313" key="2">
    <source>
        <dbReference type="Proteomes" id="UP001175228"/>
    </source>
</evidence>
<dbReference type="EMBL" id="JAUEPU010000069">
    <property type="protein sequence ID" value="KAK0482024.1"/>
    <property type="molecule type" value="Genomic_DNA"/>
</dbReference>
<sequence>MNIYLLVGYALPTDPLTDLNGPPPEGIKHSKRTLPVLKIDYKIYPQSAENICYSWHCMNGPREVAPDRAAPEGNQMSLQGVYLEVTMPDPVHSGAISPT</sequence>
<dbReference type="Proteomes" id="UP001175228">
    <property type="component" value="Unassembled WGS sequence"/>
</dbReference>
<protein>
    <submittedName>
        <fullName evidence="1">Uncharacterized protein</fullName>
    </submittedName>
</protein>
<proteinExistence type="predicted"/>
<gene>
    <name evidence="1" type="ORF">EDD18DRAFT_1362823</name>
</gene>
<keyword evidence="2" id="KW-1185">Reference proteome</keyword>